<protein>
    <submittedName>
        <fullName evidence="1">Uncharacterized protein</fullName>
    </submittedName>
</protein>
<comment type="caution">
    <text evidence="1">The sequence shown here is derived from an EMBL/GenBank/DDBJ whole genome shotgun (WGS) entry which is preliminary data.</text>
</comment>
<dbReference type="Proteomes" id="UP000036851">
    <property type="component" value="Unassembled WGS sequence"/>
</dbReference>
<dbReference type="EMBL" id="JRXF01000020">
    <property type="protein sequence ID" value="KOC92353.1"/>
    <property type="molecule type" value="Genomic_DNA"/>
</dbReference>
<name>A0A0L7TAG6_9GAMM</name>
<gene>
    <name evidence="1" type="ORF">NG43_13515</name>
</gene>
<reference evidence="1 2" key="1">
    <citation type="journal article" date="2015" name="Int. J. Syst. Evol. Microbiol.">
        <title>Erwinia iniecta sp. nov., isolated from Russian wheat aphids (Diuraphis noxia).</title>
        <authorList>
            <person name="Campillo T."/>
            <person name="Luna E."/>
            <person name="Portier P."/>
            <person name="Fischer-Le Saux M."/>
            <person name="Lapitan N."/>
            <person name="Tisserat N.A."/>
            <person name="Leach J.E."/>
        </authorList>
    </citation>
    <scope>NUCLEOTIDE SEQUENCE [LARGE SCALE GENOMIC DNA]</scope>
    <source>
        <strain evidence="1 2">B149</strain>
    </source>
</reference>
<organism evidence="1 2">
    <name type="scientific">Winslowiella iniecta</name>
    <dbReference type="NCBI Taxonomy" id="1560201"/>
    <lineage>
        <taxon>Bacteria</taxon>
        <taxon>Pseudomonadati</taxon>
        <taxon>Pseudomonadota</taxon>
        <taxon>Gammaproteobacteria</taxon>
        <taxon>Enterobacterales</taxon>
        <taxon>Erwiniaceae</taxon>
        <taxon>Winslowiella</taxon>
    </lineage>
</organism>
<proteinExistence type="predicted"/>
<accession>A0A0L7TAG6</accession>
<sequence length="71" mass="8612">MRHLHHIGSARRKNVLLYRNNRAQATPELFQRFTIYFSKLTKQKRFFFSGNRFEACTGKRKRDNQQILLNI</sequence>
<evidence type="ECO:0000313" key="2">
    <source>
        <dbReference type="Proteomes" id="UP000036851"/>
    </source>
</evidence>
<evidence type="ECO:0000313" key="1">
    <source>
        <dbReference type="EMBL" id="KOC92353.1"/>
    </source>
</evidence>
<dbReference type="AlphaFoldDB" id="A0A0L7TAG6"/>